<dbReference type="Pfam" id="PF00227">
    <property type="entry name" value="Proteasome"/>
    <property type="match status" value="1"/>
</dbReference>
<dbReference type="GO" id="GO:0005737">
    <property type="term" value="C:cytoplasm"/>
    <property type="evidence" value="ECO:0007669"/>
    <property type="project" value="UniProtKB-SubCell"/>
</dbReference>
<dbReference type="GO" id="GO:0005634">
    <property type="term" value="C:nucleus"/>
    <property type="evidence" value="ECO:0007669"/>
    <property type="project" value="UniProtKB-SubCell"/>
</dbReference>
<proteinExistence type="inferred from homology"/>
<comment type="subcellular location">
    <subcellularLocation>
        <location evidence="8">Cytoplasm</location>
    </subcellularLocation>
    <subcellularLocation>
        <location evidence="8">Nucleus</location>
    </subcellularLocation>
</comment>
<keyword evidence="2 8" id="KW-0963">Cytoplasm</keyword>
<dbReference type="Proteomes" id="UP000591131">
    <property type="component" value="Unassembled WGS sequence"/>
</dbReference>
<gene>
    <name evidence="9" type="primary">PSMB6</name>
    <name evidence="9" type="ORF">FOL47_003962</name>
</gene>
<reference evidence="9 10" key="1">
    <citation type="submission" date="2020-04" db="EMBL/GenBank/DDBJ databases">
        <title>Perkinsus chesapeaki whole genome sequence.</title>
        <authorList>
            <person name="Bogema D.R."/>
        </authorList>
    </citation>
    <scope>NUCLEOTIDE SEQUENCE [LARGE SCALE GENOMIC DNA]</scope>
    <source>
        <strain evidence="9">ATCC PRA-425</strain>
    </source>
</reference>
<evidence type="ECO:0000313" key="9">
    <source>
        <dbReference type="EMBL" id="KAF4666659.1"/>
    </source>
</evidence>
<evidence type="ECO:0000256" key="3">
    <source>
        <dbReference type="ARBA" id="ARBA00022670"/>
    </source>
</evidence>
<dbReference type="SUPFAM" id="SSF56235">
    <property type="entry name" value="N-terminal nucleophile aminohydrolases (Ntn hydrolases)"/>
    <property type="match status" value="1"/>
</dbReference>
<keyword evidence="4" id="KW-0888">Threonine protease</keyword>
<evidence type="ECO:0000256" key="6">
    <source>
        <dbReference type="ARBA" id="ARBA00022942"/>
    </source>
</evidence>
<dbReference type="InterPro" id="IPR016050">
    <property type="entry name" value="Proteasome_bsu_CS"/>
</dbReference>
<keyword evidence="3" id="KW-0645">Protease</keyword>
<keyword evidence="5" id="KW-0378">Hydrolase</keyword>
<dbReference type="InterPro" id="IPR000243">
    <property type="entry name" value="Pept_T1A_subB"/>
</dbReference>
<evidence type="ECO:0000256" key="2">
    <source>
        <dbReference type="ARBA" id="ARBA00022490"/>
    </source>
</evidence>
<dbReference type="AlphaFoldDB" id="A0A7J6M537"/>
<dbReference type="InterPro" id="IPR001353">
    <property type="entry name" value="Proteasome_sua/b"/>
</dbReference>
<dbReference type="GO" id="GO:0004298">
    <property type="term" value="F:threonine-type endopeptidase activity"/>
    <property type="evidence" value="ECO:0007669"/>
    <property type="project" value="UniProtKB-KW"/>
</dbReference>
<keyword evidence="6 8" id="KW-0647">Proteasome</keyword>
<dbReference type="OrthoDB" id="7854943at2759"/>
<dbReference type="GO" id="GO:0019774">
    <property type="term" value="C:proteasome core complex, beta-subunit complex"/>
    <property type="evidence" value="ECO:0007669"/>
    <property type="project" value="UniProtKB-ARBA"/>
</dbReference>
<keyword evidence="8" id="KW-0539">Nucleus</keyword>
<evidence type="ECO:0000256" key="4">
    <source>
        <dbReference type="ARBA" id="ARBA00022698"/>
    </source>
</evidence>
<evidence type="ECO:0000313" key="10">
    <source>
        <dbReference type="Proteomes" id="UP000591131"/>
    </source>
</evidence>
<evidence type="ECO:0000256" key="1">
    <source>
        <dbReference type="ARBA" id="ARBA00001198"/>
    </source>
</evidence>
<comment type="caution">
    <text evidence="9">The sequence shown here is derived from an EMBL/GenBank/DDBJ whole genome shotgun (WGS) entry which is preliminary data.</text>
</comment>
<dbReference type="GO" id="GO:0051603">
    <property type="term" value="P:proteolysis involved in protein catabolic process"/>
    <property type="evidence" value="ECO:0007669"/>
    <property type="project" value="InterPro"/>
</dbReference>
<name>A0A7J6M537_PERCH</name>
<keyword evidence="10" id="KW-1185">Reference proteome</keyword>
<dbReference type="PROSITE" id="PS51476">
    <property type="entry name" value="PROTEASOME_BETA_2"/>
    <property type="match status" value="1"/>
</dbReference>
<evidence type="ECO:0000256" key="8">
    <source>
        <dbReference type="RuleBase" id="RU004203"/>
    </source>
</evidence>
<feature type="active site" description="Nucleophile" evidence="7">
    <location>
        <position position="54"/>
    </location>
</feature>
<dbReference type="PANTHER" id="PTHR32194">
    <property type="entry name" value="METALLOPROTEASE TLDD"/>
    <property type="match status" value="1"/>
</dbReference>
<comment type="function">
    <text evidence="8">Component of the proteasome, a multicatalytic proteinase complex which is characterized by its ability to cleave peptides with Arg, Phe, Tyr, Leu, and Glu adjacent to the leaving group at neutral or slightly basic pH. The proteasome has an ATP-dependent proteolytic activity.</text>
</comment>
<dbReference type="EMBL" id="JAAPAO010000229">
    <property type="protein sequence ID" value="KAF4666659.1"/>
    <property type="molecule type" value="Genomic_DNA"/>
</dbReference>
<accession>A0A7J6M537</accession>
<sequence>MATFIAEQQFAKQQHAGDMGVAGVVENNDDEIDDLMQYMGYSDNGPAKGIQTGTTIMAMKFKDGVILGADSRTSTGGYVANRVSRKVTRLHDRIFVCRSGSAADTQSLSSKVKYFLNAHSNDLPLDRLPKVKTAANLMRLLSYNNKQFLTAGLIVAGWDQTEGPQVYSIPLGGTILKQDIATGGSGSTYITGLVDHLYRPDMNREEAEDFVAKAVAHAMARDGSSGGVIRVTTVTEKEVSEKCLYADKIPYTLQ</sequence>
<dbReference type="PANTHER" id="PTHR32194:SF0">
    <property type="entry name" value="ATP-DEPENDENT PROTEASE SUBUNIT HSLV"/>
    <property type="match status" value="1"/>
</dbReference>
<protein>
    <recommendedName>
        <fullName evidence="8">Proteasome subunit beta</fullName>
    </recommendedName>
</protein>
<dbReference type="CDD" id="cd03762">
    <property type="entry name" value="proteasome_beta_type_6"/>
    <property type="match status" value="1"/>
</dbReference>
<evidence type="ECO:0000256" key="7">
    <source>
        <dbReference type="PIRSR" id="PIRSR600243-1"/>
    </source>
</evidence>
<evidence type="ECO:0000256" key="5">
    <source>
        <dbReference type="ARBA" id="ARBA00022801"/>
    </source>
</evidence>
<organism evidence="9 10">
    <name type="scientific">Perkinsus chesapeaki</name>
    <name type="common">Clam parasite</name>
    <name type="synonym">Perkinsus andrewsi</name>
    <dbReference type="NCBI Taxonomy" id="330153"/>
    <lineage>
        <taxon>Eukaryota</taxon>
        <taxon>Sar</taxon>
        <taxon>Alveolata</taxon>
        <taxon>Perkinsozoa</taxon>
        <taxon>Perkinsea</taxon>
        <taxon>Perkinsida</taxon>
        <taxon>Perkinsidae</taxon>
        <taxon>Perkinsus</taxon>
    </lineage>
</organism>
<comment type="subunit">
    <text evidence="8">Component of the proteasome complex.</text>
</comment>
<dbReference type="InterPro" id="IPR029055">
    <property type="entry name" value="Ntn_hydrolases_N"/>
</dbReference>
<dbReference type="Gene3D" id="3.60.20.10">
    <property type="entry name" value="Glutamine Phosphoribosylpyrophosphate, subunit 1, domain 1"/>
    <property type="match status" value="1"/>
</dbReference>
<comment type="similarity">
    <text evidence="8">Belongs to the peptidase T1B family.</text>
</comment>
<dbReference type="PROSITE" id="PS00854">
    <property type="entry name" value="PROTEASOME_BETA_1"/>
    <property type="match status" value="1"/>
</dbReference>
<comment type="catalytic activity">
    <reaction evidence="1">
        <text>Cleavage of peptide bonds with very broad specificity.</text>
        <dbReference type="EC" id="3.4.25.1"/>
    </reaction>
</comment>
<dbReference type="InterPro" id="IPR023333">
    <property type="entry name" value="Proteasome_suB-type"/>
</dbReference>
<dbReference type="PRINTS" id="PR00141">
    <property type="entry name" value="PROTEASOME"/>
</dbReference>